<dbReference type="Gene3D" id="1.50.10.20">
    <property type="match status" value="1"/>
</dbReference>
<comment type="caution">
    <text evidence="6">The sequence shown here is derived from an EMBL/GenBank/DDBJ whole genome shotgun (WGS) entry which is preliminary data.</text>
</comment>
<evidence type="ECO:0000259" key="4">
    <source>
        <dbReference type="PROSITE" id="PS50022"/>
    </source>
</evidence>
<feature type="region of interest" description="Disordered" evidence="1">
    <location>
        <begin position="1090"/>
        <end position="1121"/>
    </location>
</feature>
<dbReference type="SMART" id="SM00228">
    <property type="entry name" value="PDZ"/>
    <property type="match status" value="1"/>
</dbReference>
<keyword evidence="3" id="KW-0732">Signal</keyword>
<dbReference type="Gene3D" id="2.60.120.260">
    <property type="entry name" value="Galactose-binding domain-like"/>
    <property type="match status" value="2"/>
</dbReference>
<keyword evidence="2" id="KW-0812">Transmembrane</keyword>
<dbReference type="SUPFAM" id="SSF49785">
    <property type="entry name" value="Galactose-binding domain-like"/>
    <property type="match status" value="2"/>
</dbReference>
<proteinExistence type="predicted"/>
<evidence type="ECO:0000259" key="5">
    <source>
        <dbReference type="PROSITE" id="PS50106"/>
    </source>
</evidence>
<dbReference type="InterPro" id="IPR036034">
    <property type="entry name" value="PDZ_sf"/>
</dbReference>
<dbReference type="EMBL" id="JBHUJB010000059">
    <property type="protein sequence ID" value="MFD2159913.1"/>
    <property type="molecule type" value="Genomic_DNA"/>
</dbReference>
<dbReference type="PROSITE" id="PS50106">
    <property type="entry name" value="PDZ"/>
    <property type="match status" value="1"/>
</dbReference>
<dbReference type="InterPro" id="IPR046255">
    <property type="entry name" value="DUF6288"/>
</dbReference>
<keyword evidence="7" id="KW-1185">Reference proteome</keyword>
<dbReference type="Pfam" id="PF13290">
    <property type="entry name" value="CHB_HEX_C_1"/>
    <property type="match status" value="1"/>
</dbReference>
<dbReference type="Gene3D" id="2.30.42.10">
    <property type="match status" value="1"/>
</dbReference>
<feature type="domain" description="F5/8 type C" evidence="4">
    <location>
        <begin position="921"/>
        <end position="1069"/>
    </location>
</feature>
<evidence type="ECO:0000256" key="1">
    <source>
        <dbReference type="SAM" id="MobiDB-lite"/>
    </source>
</evidence>
<evidence type="ECO:0000313" key="7">
    <source>
        <dbReference type="Proteomes" id="UP001597389"/>
    </source>
</evidence>
<dbReference type="SUPFAM" id="SSF50156">
    <property type="entry name" value="PDZ domain-like"/>
    <property type="match status" value="1"/>
</dbReference>
<dbReference type="RefSeq" id="WP_377087777.1">
    <property type="nucleotide sequence ID" value="NZ_JBHSJL010000014.1"/>
</dbReference>
<keyword evidence="2" id="KW-1133">Transmembrane helix</keyword>
<feature type="domain" description="PDZ" evidence="5">
    <location>
        <begin position="193"/>
        <end position="258"/>
    </location>
</feature>
<feature type="signal peptide" evidence="3">
    <location>
        <begin position="1"/>
        <end position="23"/>
    </location>
</feature>
<evidence type="ECO:0000256" key="2">
    <source>
        <dbReference type="SAM" id="Phobius"/>
    </source>
</evidence>
<dbReference type="InterPro" id="IPR001478">
    <property type="entry name" value="PDZ"/>
</dbReference>
<dbReference type="InterPro" id="IPR008930">
    <property type="entry name" value="Terpenoid_cyclase/PrenylTrfase"/>
</dbReference>
<dbReference type="Pfam" id="PF19805">
    <property type="entry name" value="DUF6288"/>
    <property type="match status" value="1"/>
</dbReference>
<feature type="transmembrane region" description="Helical" evidence="2">
    <location>
        <begin position="1129"/>
        <end position="1147"/>
    </location>
</feature>
<evidence type="ECO:0000313" key="6">
    <source>
        <dbReference type="EMBL" id="MFD2159913.1"/>
    </source>
</evidence>
<gene>
    <name evidence="6" type="ORF">ACFSW8_13475</name>
</gene>
<dbReference type="SUPFAM" id="SSF48239">
    <property type="entry name" value="Terpenoid cyclases/Protein prenyltransferases"/>
    <property type="match status" value="1"/>
</dbReference>
<name>A0ABW4ZD44_9BACT</name>
<dbReference type="InterPro" id="IPR000421">
    <property type="entry name" value="FA58C"/>
</dbReference>
<dbReference type="InterPro" id="IPR008979">
    <property type="entry name" value="Galactose-bd-like_sf"/>
</dbReference>
<evidence type="ECO:0000256" key="3">
    <source>
        <dbReference type="SAM" id="SignalP"/>
    </source>
</evidence>
<sequence>MMKKPILSLLAAGASLLPLSSPAERFTIPGAEAKVPANTQHGAAYTREHWTTKSNTKAWVKDPISATALPPNGTAKTTLTLPEKTGFYTPNHEPAKDKHERYALFVGVELPSDLPANGALALVTPNGKRLAVSKFSQAGNSASEVAWIVLPHELAIKLYGKPLDLHLKANPGGPLVFSNVHTILVPETAEKYMVNKSNGRRGPDKLQVGALGFTGLTIHNYAPLPVFSVRDGGPAANAGLKKGDVILAINGHSFTDNTCDPGDVWLEKGHEPVIARQVFNAFLAGKNTFTLDVADAITGKQRSITLNTKAGAGFEGFPLAGAASERFYDDLIETILDEQRDDGSWTTSRQSIATSFAMMGLLGKRDVTLAPAIHKAADWLLSQSPETMAHKGYWDASYIGMAVAEYALATGDLRAIQWMDRTLNPVNQGSHVSKWETPVLGHGPGGLPYGNKSLLAPLIHMLVFDALAERAGIDHGLWDYYWPYVESCWSNPAEKNGHGSMGYNLTYKDKGEFWSRTGLTMIATQLRNDKMHVHNANRDFMRTTHGWMRNSHAYGAPGNIWGMIALAFTGEGYADHMMDAWAPIIAAQWEPGYGMRFTMPHMGAPYMEGDAIYSYPMATFMSFKHKGLHITGATDKGWLPQNPKGTLPETQFTYSESGKLTLRPLISDSVQAHFTLDGSAPTTKSPIWHNSYTIPEGSVITARYIAKDGRVGNTTRISSRQPEPFTVIEANGWPDPKLAIQRASYAFDYDATTTWRSNNGEGATEGPWVVTIQRKQNPDPLRGFLLPIAGKNGVKAIKVEASNDKTTWTPLFDGELDKSGELLFSSTSKHPYLRFTISALQEAKQGLVLADVTPLDMRPQLTFIAPGRIEAKAPNREFGNIHFTTDGQVPTQKSPKIETLLWNVPEGGLVIAKAFNSRGQSSPASHLVMPGLPGLPKVPQVTVSSVYGNGSLNPTEITDGNLDSYWHGAGSDHPHTVVLAFDSPINFNGIWQVPRTSGARNGRITQFKVSVSDDMTNWTDVHHGHWNYNGDQAVESHFARNATGKFVKLTSLAGFDKFANIGELGFYNLSQKDWTQPLYASFVPPATQDKTPALAATQPPNKDATSNTQENSPDTASGSPLAPKDPKDFYFTVGGILLLMLILALLMKKK</sequence>
<protein>
    <submittedName>
        <fullName evidence="6">Discoidin domain-containing protein</fullName>
    </submittedName>
</protein>
<dbReference type="Pfam" id="PF00754">
    <property type="entry name" value="F5_F8_type_C"/>
    <property type="match status" value="1"/>
</dbReference>
<organism evidence="6 7">
    <name type="scientific">Rubritalea tangerina</name>
    <dbReference type="NCBI Taxonomy" id="430798"/>
    <lineage>
        <taxon>Bacteria</taxon>
        <taxon>Pseudomonadati</taxon>
        <taxon>Verrucomicrobiota</taxon>
        <taxon>Verrucomicrobiia</taxon>
        <taxon>Verrucomicrobiales</taxon>
        <taxon>Rubritaleaceae</taxon>
        <taxon>Rubritalea</taxon>
    </lineage>
</organism>
<feature type="compositionally biased region" description="Polar residues" evidence="1">
    <location>
        <begin position="1098"/>
        <end position="1118"/>
    </location>
</feature>
<dbReference type="InterPro" id="IPR059177">
    <property type="entry name" value="GH29D-like_dom"/>
</dbReference>
<dbReference type="Proteomes" id="UP001597389">
    <property type="component" value="Unassembled WGS sequence"/>
</dbReference>
<reference evidence="7" key="1">
    <citation type="journal article" date="2019" name="Int. J. Syst. Evol. Microbiol.">
        <title>The Global Catalogue of Microorganisms (GCM) 10K type strain sequencing project: providing services to taxonomists for standard genome sequencing and annotation.</title>
        <authorList>
            <consortium name="The Broad Institute Genomics Platform"/>
            <consortium name="The Broad Institute Genome Sequencing Center for Infectious Disease"/>
            <person name="Wu L."/>
            <person name="Ma J."/>
        </authorList>
    </citation>
    <scope>NUCLEOTIDE SEQUENCE [LARGE SCALE GENOMIC DNA]</scope>
    <source>
        <strain evidence="7">CCUG 57942</strain>
    </source>
</reference>
<accession>A0ABW4ZD44</accession>
<feature type="chain" id="PRO_5046715556" evidence="3">
    <location>
        <begin position="24"/>
        <end position="1150"/>
    </location>
</feature>
<dbReference type="PROSITE" id="PS50022">
    <property type="entry name" value="FA58C_3"/>
    <property type="match status" value="1"/>
</dbReference>
<keyword evidence="2" id="KW-0472">Membrane</keyword>